<proteinExistence type="predicted"/>
<dbReference type="Proteomes" id="UP000075320">
    <property type="component" value="Unassembled WGS sequence"/>
</dbReference>
<dbReference type="InterPro" id="IPR000866">
    <property type="entry name" value="AhpC/TSA"/>
</dbReference>
<dbReference type="InterPro" id="IPR036249">
    <property type="entry name" value="Thioredoxin-like_sf"/>
</dbReference>
<dbReference type="CDD" id="cd02969">
    <property type="entry name" value="PRX_like1"/>
    <property type="match status" value="1"/>
</dbReference>
<dbReference type="RefSeq" id="WP_061834063.1">
    <property type="nucleotide sequence ID" value="NZ_LUKE01000001.1"/>
</dbReference>
<dbReference type="OrthoDB" id="5291838at2"/>
<reference evidence="3 4" key="1">
    <citation type="submission" date="2016-03" db="EMBL/GenBank/DDBJ databases">
        <authorList>
            <person name="Ploux O."/>
        </authorList>
    </citation>
    <scope>NUCLEOTIDE SEQUENCE [LARGE SCALE GENOMIC DNA]</scope>
    <source>
        <strain evidence="3 4">R0</strain>
    </source>
</reference>
<name>A0A150WQC7_BDEBC</name>
<evidence type="ECO:0000259" key="2">
    <source>
        <dbReference type="PROSITE" id="PS51352"/>
    </source>
</evidence>
<evidence type="ECO:0000256" key="1">
    <source>
        <dbReference type="SAM" id="SignalP"/>
    </source>
</evidence>
<dbReference type="InterPro" id="IPR047262">
    <property type="entry name" value="PRX-like1"/>
</dbReference>
<dbReference type="SUPFAM" id="SSF52833">
    <property type="entry name" value="Thioredoxin-like"/>
    <property type="match status" value="1"/>
</dbReference>
<sequence length="200" mass="21413">MKKLITLAILALMPMGLAHAEAIPGKPAPAFEVKDANGKTRTLSENKGKWVVLEWFNKDCPYVKKHYDSNNMQGLQKNYTGKGVIWYTVVSSAKGKQGHQSPADTLKTATEKKAAASAILLDESGVMGKAYGAKTTPHMYVIDPSGNVVYAGGIDNNDSSDPKVIPASTNYVSAALDAGMANKKIEVSSARPYGCSVKYQ</sequence>
<organism evidence="3 4">
    <name type="scientific">Bdellovibrio bacteriovorus</name>
    <dbReference type="NCBI Taxonomy" id="959"/>
    <lineage>
        <taxon>Bacteria</taxon>
        <taxon>Pseudomonadati</taxon>
        <taxon>Bdellovibrionota</taxon>
        <taxon>Bdellovibrionia</taxon>
        <taxon>Bdellovibrionales</taxon>
        <taxon>Pseudobdellovibrionaceae</taxon>
        <taxon>Bdellovibrio</taxon>
    </lineage>
</organism>
<accession>A0A150WQC7</accession>
<feature type="domain" description="Thioredoxin" evidence="2">
    <location>
        <begin position="22"/>
        <end position="177"/>
    </location>
</feature>
<dbReference type="PANTHER" id="PTHR43640">
    <property type="entry name" value="OS07G0260300 PROTEIN"/>
    <property type="match status" value="1"/>
</dbReference>
<comment type="caution">
    <text evidence="3">The sequence shown here is derived from an EMBL/GenBank/DDBJ whole genome shotgun (WGS) entry which is preliminary data.</text>
</comment>
<keyword evidence="1" id="KW-0732">Signal</keyword>
<protein>
    <submittedName>
        <fullName evidence="3">Alkyl hydroperoxide reductase</fullName>
    </submittedName>
</protein>
<dbReference type="PROSITE" id="PS51352">
    <property type="entry name" value="THIOREDOXIN_2"/>
    <property type="match status" value="1"/>
</dbReference>
<dbReference type="GO" id="GO:0016209">
    <property type="term" value="F:antioxidant activity"/>
    <property type="evidence" value="ECO:0007669"/>
    <property type="project" value="InterPro"/>
</dbReference>
<dbReference type="AlphaFoldDB" id="A0A150WQC7"/>
<evidence type="ECO:0000313" key="3">
    <source>
        <dbReference type="EMBL" id="KYG66499.1"/>
    </source>
</evidence>
<dbReference type="EMBL" id="LUKE01000001">
    <property type="protein sequence ID" value="KYG66499.1"/>
    <property type="molecule type" value="Genomic_DNA"/>
</dbReference>
<dbReference type="PANTHER" id="PTHR43640:SF1">
    <property type="entry name" value="THIOREDOXIN-DEPENDENT PEROXIREDOXIN"/>
    <property type="match status" value="1"/>
</dbReference>
<keyword evidence="4" id="KW-1185">Reference proteome</keyword>
<feature type="chain" id="PRO_5007573507" evidence="1">
    <location>
        <begin position="21"/>
        <end position="200"/>
    </location>
</feature>
<evidence type="ECO:0000313" key="4">
    <source>
        <dbReference type="Proteomes" id="UP000075320"/>
    </source>
</evidence>
<dbReference type="InterPro" id="IPR013766">
    <property type="entry name" value="Thioredoxin_domain"/>
</dbReference>
<gene>
    <name evidence="3" type="ORF">AZI86_05485</name>
</gene>
<dbReference type="Pfam" id="PF00578">
    <property type="entry name" value="AhpC-TSA"/>
    <property type="match status" value="1"/>
</dbReference>
<dbReference type="Gene3D" id="3.40.30.10">
    <property type="entry name" value="Glutaredoxin"/>
    <property type="match status" value="1"/>
</dbReference>
<dbReference type="GO" id="GO:0016491">
    <property type="term" value="F:oxidoreductase activity"/>
    <property type="evidence" value="ECO:0007669"/>
    <property type="project" value="InterPro"/>
</dbReference>
<feature type="signal peptide" evidence="1">
    <location>
        <begin position="1"/>
        <end position="20"/>
    </location>
</feature>